<reference evidence="1 2" key="1">
    <citation type="submission" date="2023-02" db="EMBL/GenBank/DDBJ databases">
        <title>Microbacterium betulae sp. nov., isolated from birch wood.</title>
        <authorList>
            <person name="Pasciak M."/>
            <person name="Pawlik K.J."/>
            <person name="Martynowski D."/>
            <person name="Laczmanski L."/>
            <person name="Ciekot J."/>
            <person name="Szponar B."/>
            <person name="Wojcik-Fatla A."/>
            <person name="Mackiewicz B."/>
            <person name="Farian E."/>
            <person name="Cholewa G."/>
            <person name="Cholewa A."/>
            <person name="Dutkiewicz J."/>
        </authorList>
    </citation>
    <scope>NUCLEOTIDE SEQUENCE [LARGE SCALE GENOMIC DNA]</scope>
    <source>
        <strain evidence="1 2">AB</strain>
    </source>
</reference>
<name>A0AA97FF73_9MICO</name>
<protein>
    <submittedName>
        <fullName evidence="1">DGQHR domain-containing protein</fullName>
    </submittedName>
</protein>
<sequence length="490" mass="54848">MKQWLPEWDKVNFDEGQNQSRPGPHFYLFSMSAAQLRKLSAIYRRDTDSMTPRKDDLGIQRRHDKERSAEIRRYVAEGFPRSGLSDVQRKDPSNEGLRKPGWLPTAVVVNILETGDERNGRKIDADHAVRVQDSSDGSFSLLTLPEAIDEALPPIEVIDGQHRLFAFDDDDPNVADFELPVVAFHGLDISWQAYLFWTINIKPKKINASLAFDLYPLLREQDWLDSGDRILVYRESRAQELTEVLWATPESPWFKRINMLGGPRKENGPVTQAAFVRSLIASMVKPWEPSGRNRVGGIFGGTPNQNDGLAWSRLQQGAFLVTAWRLLAEAVQQSDCAWAAELRIQRAELEPADGDPAFSGGFSLLATDQGVRGFQSVVNDLCYIRQTKLGLTDWRDSGDLADVSAENVREVASTLPEPIHAFLKEIAAGLSTYDWRTSSFPNLPEQERLAKAALRGSGGYKELRDQLLAHLRKHGGEAVISAADELAGWA</sequence>
<dbReference type="InterPro" id="IPR017601">
    <property type="entry name" value="DGQHR-contain_dom"/>
</dbReference>
<dbReference type="CDD" id="cd16413">
    <property type="entry name" value="DGQHR_domain"/>
    <property type="match status" value="1"/>
</dbReference>
<evidence type="ECO:0000313" key="1">
    <source>
        <dbReference type="EMBL" id="WOF21910.1"/>
    </source>
</evidence>
<evidence type="ECO:0000313" key="2">
    <source>
        <dbReference type="Proteomes" id="UP001305498"/>
    </source>
</evidence>
<dbReference type="Pfam" id="PF14072">
    <property type="entry name" value="DndB"/>
    <property type="match status" value="1"/>
</dbReference>
<dbReference type="EMBL" id="CP118157">
    <property type="protein sequence ID" value="WOF21910.1"/>
    <property type="molecule type" value="Genomic_DNA"/>
</dbReference>
<keyword evidence="2" id="KW-1185">Reference proteome</keyword>
<proteinExistence type="predicted"/>
<gene>
    <name evidence="1" type="ORF">N8K70_11000</name>
</gene>
<dbReference type="RefSeq" id="WP_317138388.1">
    <property type="nucleotide sequence ID" value="NZ_CP118157.1"/>
</dbReference>
<dbReference type="KEGG" id="mbet:N8K70_11000"/>
<organism evidence="1 2">
    <name type="scientific">Microbacterium betulae</name>
    <dbReference type="NCBI Taxonomy" id="2981139"/>
    <lineage>
        <taxon>Bacteria</taxon>
        <taxon>Bacillati</taxon>
        <taxon>Actinomycetota</taxon>
        <taxon>Actinomycetes</taxon>
        <taxon>Micrococcales</taxon>
        <taxon>Microbacteriaceae</taxon>
        <taxon>Microbacterium</taxon>
    </lineage>
</organism>
<dbReference type="NCBIfam" id="TIGR03187">
    <property type="entry name" value="DGQHR"/>
    <property type="match status" value="1"/>
</dbReference>
<accession>A0AA97FF73</accession>
<dbReference type="InterPro" id="IPR017642">
    <property type="entry name" value="DNA_S_mod_DndB"/>
</dbReference>
<dbReference type="AlphaFoldDB" id="A0AA97FF73"/>
<dbReference type="Proteomes" id="UP001305498">
    <property type="component" value="Chromosome"/>
</dbReference>